<accession>A0A2A2MG05</accession>
<dbReference type="GO" id="GO:0004834">
    <property type="term" value="F:tryptophan synthase activity"/>
    <property type="evidence" value="ECO:0007669"/>
    <property type="project" value="UniProtKB-UniRule"/>
</dbReference>
<dbReference type="NCBIfam" id="TIGR00263">
    <property type="entry name" value="trpB"/>
    <property type="match status" value="1"/>
</dbReference>
<evidence type="ECO:0000313" key="17">
    <source>
        <dbReference type="EMBL" id="TBM21232.1"/>
    </source>
</evidence>
<dbReference type="RefSeq" id="WP_008813670.1">
    <property type="nucleotide sequence ID" value="NZ_CALECD010000069.1"/>
</dbReference>
<dbReference type="EMBL" id="SITD01000068">
    <property type="protein sequence ID" value="TBM21232.1"/>
    <property type="molecule type" value="Genomic_DNA"/>
</dbReference>
<evidence type="ECO:0000256" key="2">
    <source>
        <dbReference type="ARBA" id="ARBA00002786"/>
    </source>
</evidence>
<keyword evidence="8 14" id="KW-0028">Amino-acid biosynthesis</keyword>
<evidence type="ECO:0000256" key="12">
    <source>
        <dbReference type="ARBA" id="ARBA00023239"/>
    </source>
</evidence>
<dbReference type="HAMAP" id="MF_00133">
    <property type="entry name" value="Trp_synth_beta"/>
    <property type="match status" value="1"/>
</dbReference>
<dbReference type="Proteomes" id="UP000293380">
    <property type="component" value="Unassembled WGS sequence"/>
</dbReference>
<dbReference type="PANTHER" id="PTHR48077:SF3">
    <property type="entry name" value="TRYPTOPHAN SYNTHASE"/>
    <property type="match status" value="1"/>
</dbReference>
<dbReference type="GO" id="GO:0005737">
    <property type="term" value="C:cytoplasm"/>
    <property type="evidence" value="ECO:0007669"/>
    <property type="project" value="TreeGrafter"/>
</dbReference>
<dbReference type="UniPathway" id="UPA00035">
    <property type="reaction ID" value="UER00044"/>
</dbReference>
<dbReference type="InterPro" id="IPR023026">
    <property type="entry name" value="Trp_synth_beta/beta-like"/>
</dbReference>
<dbReference type="KEGG" id="hpar:AL518_13910"/>
<dbReference type="PANTHER" id="PTHR48077">
    <property type="entry name" value="TRYPTOPHAN SYNTHASE-RELATED"/>
    <property type="match status" value="1"/>
</dbReference>
<comment type="caution">
    <text evidence="16">The sequence shown here is derived from an EMBL/GenBank/DDBJ whole genome shotgun (WGS) entry which is preliminary data.</text>
</comment>
<gene>
    <name evidence="14 16" type="primary">trpB</name>
    <name evidence="16" type="ORF">CJD50_07890</name>
    <name evidence="17" type="ORF">EYY89_20455</name>
</gene>
<evidence type="ECO:0000259" key="15">
    <source>
        <dbReference type="Pfam" id="PF00291"/>
    </source>
</evidence>
<dbReference type="OrthoDB" id="9766131at2"/>
<dbReference type="EC" id="4.2.1.20" evidence="6 14"/>
<comment type="cofactor">
    <cofactor evidence="1 14">
        <name>pyridoxal 5'-phosphate</name>
        <dbReference type="ChEBI" id="CHEBI:597326"/>
    </cofactor>
</comment>
<reference evidence="17 19" key="2">
    <citation type="submission" date="2019-02" db="EMBL/GenBank/DDBJ databases">
        <title>Comparative genomic analysis of the Hafnia genus genomes.</title>
        <authorList>
            <person name="Zhiqiu Y."/>
            <person name="Chao Y."/>
            <person name="Yuhui D."/>
            <person name="Di H."/>
            <person name="Bin L."/>
        </authorList>
    </citation>
    <scope>NUCLEOTIDE SEQUENCE [LARGE SCALE GENOMIC DNA]</scope>
    <source>
        <strain evidence="17 19">PCM_1194</strain>
    </source>
</reference>
<evidence type="ECO:0000256" key="1">
    <source>
        <dbReference type="ARBA" id="ARBA00001933"/>
    </source>
</evidence>
<dbReference type="CDD" id="cd06446">
    <property type="entry name" value="Trp-synth_B"/>
    <property type="match status" value="1"/>
</dbReference>
<proteinExistence type="inferred from homology"/>
<evidence type="ECO:0000256" key="3">
    <source>
        <dbReference type="ARBA" id="ARBA00004733"/>
    </source>
</evidence>
<keyword evidence="11 14" id="KW-0057">Aromatic amino acid biosynthesis</keyword>
<evidence type="ECO:0000256" key="13">
    <source>
        <dbReference type="ARBA" id="ARBA00049047"/>
    </source>
</evidence>
<organism evidence="16 18">
    <name type="scientific">Hafnia paralvei</name>
    <dbReference type="NCBI Taxonomy" id="546367"/>
    <lineage>
        <taxon>Bacteria</taxon>
        <taxon>Pseudomonadati</taxon>
        <taxon>Pseudomonadota</taxon>
        <taxon>Gammaproteobacteria</taxon>
        <taxon>Enterobacterales</taxon>
        <taxon>Hafniaceae</taxon>
        <taxon>Hafnia</taxon>
    </lineage>
</organism>
<evidence type="ECO:0000256" key="10">
    <source>
        <dbReference type="ARBA" id="ARBA00022898"/>
    </source>
</evidence>
<comment type="catalytic activity">
    <reaction evidence="13 14">
        <text>(1S,2R)-1-C-(indol-3-yl)glycerol 3-phosphate + L-serine = D-glyceraldehyde 3-phosphate + L-tryptophan + H2O</text>
        <dbReference type="Rhea" id="RHEA:10532"/>
        <dbReference type="ChEBI" id="CHEBI:15377"/>
        <dbReference type="ChEBI" id="CHEBI:33384"/>
        <dbReference type="ChEBI" id="CHEBI:57912"/>
        <dbReference type="ChEBI" id="CHEBI:58866"/>
        <dbReference type="ChEBI" id="CHEBI:59776"/>
        <dbReference type="EC" id="4.2.1.20"/>
    </reaction>
</comment>
<keyword evidence="12 14" id="KW-0456">Lyase</keyword>
<evidence type="ECO:0000256" key="5">
    <source>
        <dbReference type="ARBA" id="ARBA00011270"/>
    </source>
</evidence>
<dbReference type="PROSITE" id="PS00168">
    <property type="entry name" value="TRP_SYNTHASE_BETA"/>
    <property type="match status" value="1"/>
</dbReference>
<keyword evidence="18" id="KW-1185">Reference proteome</keyword>
<dbReference type="GeneID" id="69638886"/>
<dbReference type="InterPro" id="IPR006653">
    <property type="entry name" value="Trp_synth_b_CS"/>
</dbReference>
<evidence type="ECO:0000313" key="18">
    <source>
        <dbReference type="Proteomes" id="UP000218796"/>
    </source>
</evidence>
<keyword evidence="9 14" id="KW-0822">Tryptophan biosynthesis</keyword>
<evidence type="ECO:0000256" key="7">
    <source>
        <dbReference type="ARBA" id="ARBA00021362"/>
    </source>
</evidence>
<evidence type="ECO:0000313" key="16">
    <source>
        <dbReference type="EMBL" id="PAV97557.1"/>
    </source>
</evidence>
<reference evidence="16 18" key="1">
    <citation type="submission" date="2017-08" db="EMBL/GenBank/DDBJ databases">
        <title>Draft Genome Sequence of Hafnia alvei CITHA-6 Isolated from Raw Bovine Milk.</title>
        <authorList>
            <person name="Culligan E.P."/>
            <person name="Mcsweeney A."/>
            <person name="O'Doherty C."/>
            <person name="Gleeson E."/>
            <person name="O'Riordan D."/>
            <person name="Sleator R.D."/>
        </authorList>
    </citation>
    <scope>NUCLEOTIDE SEQUENCE [LARGE SCALE GENOMIC DNA]</scope>
    <source>
        <strain evidence="16 18">CITHA-6</strain>
    </source>
</reference>
<dbReference type="FunFam" id="3.40.50.1100:FF:000004">
    <property type="entry name" value="Tryptophan synthase beta chain"/>
    <property type="match status" value="1"/>
</dbReference>
<evidence type="ECO:0000256" key="14">
    <source>
        <dbReference type="HAMAP-Rule" id="MF_00133"/>
    </source>
</evidence>
<comment type="function">
    <text evidence="2 14">The beta subunit is responsible for the synthesis of L-tryptophan from indole and L-serine.</text>
</comment>
<comment type="subunit">
    <text evidence="5 14">Tetramer of two alpha and two beta chains.</text>
</comment>
<feature type="domain" description="Tryptophan synthase beta chain-like PALP" evidence="15">
    <location>
        <begin position="52"/>
        <end position="373"/>
    </location>
</feature>
<evidence type="ECO:0000313" key="19">
    <source>
        <dbReference type="Proteomes" id="UP000293380"/>
    </source>
</evidence>
<sequence length="396" mass="42974">MTLLNPYFGEFGGMYVPQILMPALNQLEEAFVSAQKDPEFQAQFIDLLKNYAGRPTALTLCRNLTKGTKAKLYLKREDLLHGGAHKTNQVLGQALLAKRMGKTEIIAETGAGQHGVATALACALLGLKCRVYMGAKDVERQSPNVFRMRLMGAEVIPVHSGSATLKDACNEALRDWSGSYDKAHYLLGTAAGPHPYPTIVREFQRMIGEETKEQILGFEGRLPDAVLACVGGGSNAIGMFADFIVEESVRLIGVEPGGLGIETGQHGAPLKHGKVGIYFGMKSPMMQTEEGQIEESYSVSAGLDFPSVGPQHAYLNSIGRADYVSITDDEALEAFKRLSREEGIIPALESSHALAHALKMIEQDPDKEQLLVVNLSGRGDKDIFTVNDILKARGEI</sequence>
<evidence type="ECO:0000256" key="8">
    <source>
        <dbReference type="ARBA" id="ARBA00022605"/>
    </source>
</evidence>
<comment type="pathway">
    <text evidence="3 14">Amino-acid biosynthesis; L-tryptophan biosynthesis; L-tryptophan from chorismate: step 5/5.</text>
</comment>
<keyword evidence="10 14" id="KW-0663">Pyridoxal phosphate</keyword>
<evidence type="ECO:0000256" key="6">
    <source>
        <dbReference type="ARBA" id="ARBA00012043"/>
    </source>
</evidence>
<dbReference type="Gene3D" id="3.40.50.1100">
    <property type="match status" value="2"/>
</dbReference>
<feature type="modified residue" description="N6-(pyridoxal phosphate)lysine" evidence="14">
    <location>
        <position position="86"/>
    </location>
</feature>
<dbReference type="SUPFAM" id="SSF53686">
    <property type="entry name" value="Tryptophan synthase beta subunit-like PLP-dependent enzymes"/>
    <property type="match status" value="1"/>
</dbReference>
<evidence type="ECO:0000256" key="11">
    <source>
        <dbReference type="ARBA" id="ARBA00023141"/>
    </source>
</evidence>
<dbReference type="EMBL" id="NQMS01000002">
    <property type="protein sequence ID" value="PAV97557.1"/>
    <property type="molecule type" value="Genomic_DNA"/>
</dbReference>
<dbReference type="FunFam" id="3.40.50.1100:FF:000001">
    <property type="entry name" value="Tryptophan synthase beta chain"/>
    <property type="match status" value="1"/>
</dbReference>
<dbReference type="InterPro" id="IPR036052">
    <property type="entry name" value="TrpB-like_PALP_sf"/>
</dbReference>
<dbReference type="InterPro" id="IPR001926">
    <property type="entry name" value="TrpB-like_PALP"/>
</dbReference>
<dbReference type="InterPro" id="IPR006654">
    <property type="entry name" value="Trp_synth_beta"/>
</dbReference>
<dbReference type="Pfam" id="PF00291">
    <property type="entry name" value="PALP"/>
    <property type="match status" value="1"/>
</dbReference>
<comment type="similarity">
    <text evidence="4 14">Belongs to the TrpB family.</text>
</comment>
<dbReference type="PIRSF" id="PIRSF001413">
    <property type="entry name" value="Trp_syn_beta"/>
    <property type="match status" value="1"/>
</dbReference>
<dbReference type="AlphaFoldDB" id="A0A2A2MG05"/>
<dbReference type="Proteomes" id="UP000218796">
    <property type="component" value="Unassembled WGS sequence"/>
</dbReference>
<protein>
    <recommendedName>
        <fullName evidence="7 14">Tryptophan synthase beta chain</fullName>
        <ecNumber evidence="6 14">4.2.1.20</ecNumber>
    </recommendedName>
</protein>
<name>A0A2A2MG05_9GAMM</name>
<evidence type="ECO:0000256" key="4">
    <source>
        <dbReference type="ARBA" id="ARBA00009982"/>
    </source>
</evidence>
<evidence type="ECO:0000256" key="9">
    <source>
        <dbReference type="ARBA" id="ARBA00022822"/>
    </source>
</evidence>